<dbReference type="Gene3D" id="2.60.40.1180">
    <property type="entry name" value="Golgi alpha-mannosidase II"/>
    <property type="match status" value="1"/>
</dbReference>
<dbReference type="EMBL" id="BSUN01000001">
    <property type="protein sequence ID" value="GMA37271.1"/>
    <property type="molecule type" value="Genomic_DNA"/>
</dbReference>
<name>A0ABQ6IHS0_9MICO</name>
<evidence type="ECO:0000313" key="1">
    <source>
        <dbReference type="EMBL" id="GMA37271.1"/>
    </source>
</evidence>
<dbReference type="InterPro" id="IPR013780">
    <property type="entry name" value="Glyco_hydro_b"/>
</dbReference>
<evidence type="ECO:0000313" key="2">
    <source>
        <dbReference type="Proteomes" id="UP001157125"/>
    </source>
</evidence>
<reference evidence="2" key="1">
    <citation type="journal article" date="2019" name="Int. J. Syst. Evol. Microbiol.">
        <title>The Global Catalogue of Microorganisms (GCM) 10K type strain sequencing project: providing services to taxonomists for standard genome sequencing and annotation.</title>
        <authorList>
            <consortium name="The Broad Institute Genomics Platform"/>
            <consortium name="The Broad Institute Genome Sequencing Center for Infectious Disease"/>
            <person name="Wu L."/>
            <person name="Ma J."/>
        </authorList>
    </citation>
    <scope>NUCLEOTIDE SEQUENCE [LARGE SCALE GENOMIC DNA]</scope>
    <source>
        <strain evidence="2">NBRC 112299</strain>
    </source>
</reference>
<organism evidence="1 2">
    <name type="scientific">Demequina litorisediminis</name>
    <dbReference type="NCBI Taxonomy" id="1849022"/>
    <lineage>
        <taxon>Bacteria</taxon>
        <taxon>Bacillati</taxon>
        <taxon>Actinomycetota</taxon>
        <taxon>Actinomycetes</taxon>
        <taxon>Micrococcales</taxon>
        <taxon>Demequinaceae</taxon>
        <taxon>Demequina</taxon>
    </lineage>
</organism>
<accession>A0ABQ6IHS0</accession>
<comment type="caution">
    <text evidence="1">The sequence shown here is derived from an EMBL/GenBank/DDBJ whole genome shotgun (WGS) entry which is preliminary data.</text>
</comment>
<dbReference type="Proteomes" id="UP001157125">
    <property type="component" value="Unassembled WGS sequence"/>
</dbReference>
<protein>
    <submittedName>
        <fullName evidence="1">Uncharacterized protein</fullName>
    </submittedName>
</protein>
<sequence>MSDGLLDRVIGRAVIEAGVTSPLAEGAAPPKDVEAIRRGSILFLLHHGEGEARIGLSSPHHDLLTGTRFEGEAVLRAGDVLALIEGDHA</sequence>
<proteinExistence type="predicted"/>
<keyword evidence="2" id="KW-1185">Reference proteome</keyword>
<gene>
    <name evidence="1" type="ORF">GCM10025876_34750</name>
</gene>